<dbReference type="Gene3D" id="1.10.1410.40">
    <property type="match status" value="2"/>
</dbReference>
<dbReference type="InterPro" id="IPR046903">
    <property type="entry name" value="Mab-21-like_nuc_Trfase"/>
</dbReference>
<dbReference type="Pfam" id="PF03281">
    <property type="entry name" value="Mab-21"/>
    <property type="match status" value="2"/>
</dbReference>
<comment type="similarity">
    <text evidence="2">Belongs to the mab-21 family.</text>
</comment>
<dbReference type="PANTHER" id="PTHR10656">
    <property type="entry name" value="CELL FATE DETERMINING PROTEIN MAB21-RELATED"/>
    <property type="match status" value="1"/>
</dbReference>
<evidence type="ECO:0000259" key="4">
    <source>
        <dbReference type="Pfam" id="PF03281"/>
    </source>
</evidence>
<accession>A0A2B4RE06</accession>
<dbReference type="PANTHER" id="PTHR10656:SF70">
    <property type="entry name" value="PROTEIN MAB-21-RELATED"/>
    <property type="match status" value="1"/>
</dbReference>
<evidence type="ECO:0000313" key="6">
    <source>
        <dbReference type="EMBL" id="PFX16604.1"/>
    </source>
</evidence>
<protein>
    <submittedName>
        <fullName evidence="6">Protein mab-21-like</fullName>
    </submittedName>
</protein>
<keyword evidence="3" id="KW-0067">ATP-binding</keyword>
<dbReference type="Pfam" id="PF20266">
    <property type="entry name" value="Mab-21_C"/>
    <property type="match status" value="1"/>
</dbReference>
<dbReference type="GO" id="GO:0016779">
    <property type="term" value="F:nucleotidyltransferase activity"/>
    <property type="evidence" value="ECO:0007669"/>
    <property type="project" value="UniProtKB-ARBA"/>
</dbReference>
<keyword evidence="3" id="KW-0547">Nucleotide-binding</keyword>
<feature type="domain" description="Mab-21-like nucleotidyltransferase" evidence="4">
    <location>
        <begin position="58"/>
        <end position="240"/>
    </location>
</feature>
<evidence type="ECO:0000256" key="3">
    <source>
        <dbReference type="ARBA" id="ARBA00022840"/>
    </source>
</evidence>
<dbReference type="Gene3D" id="3.30.460.90">
    <property type="match status" value="2"/>
</dbReference>
<evidence type="ECO:0000256" key="1">
    <source>
        <dbReference type="ARBA" id="ARBA00001946"/>
    </source>
</evidence>
<reference evidence="7" key="1">
    <citation type="journal article" date="2017" name="bioRxiv">
        <title>Comparative analysis of the genomes of Stylophora pistillata and Acropora digitifera provides evidence for extensive differences between species of corals.</title>
        <authorList>
            <person name="Voolstra C.R."/>
            <person name="Li Y."/>
            <person name="Liew Y.J."/>
            <person name="Baumgarten S."/>
            <person name="Zoccola D."/>
            <person name="Flot J.-F."/>
            <person name="Tambutte S."/>
            <person name="Allemand D."/>
            <person name="Aranda M."/>
        </authorList>
    </citation>
    <scope>NUCLEOTIDE SEQUENCE [LARGE SCALE GENOMIC DNA]</scope>
</reference>
<dbReference type="InterPro" id="IPR046906">
    <property type="entry name" value="Mab-21_HhH/H2TH-like"/>
</dbReference>
<dbReference type="Proteomes" id="UP000225706">
    <property type="component" value="Unassembled WGS sequence"/>
</dbReference>
<dbReference type="GO" id="GO:0005524">
    <property type="term" value="F:ATP binding"/>
    <property type="evidence" value="ECO:0007669"/>
    <property type="project" value="UniProtKB-KW"/>
</dbReference>
<sequence>MKAALENFLKKHADAFVRYRRKKLMEIENIINPLLEGVKKLDEKFDFEMMNCNSFYIIKSPIHYEVLLNFHGVDPEEISVEDGQAPAGFTLVRLSGKKMVSRWKFCSGNSNPSKVYLSAKTVREKLFELSKRVIASSSYLGLLEARNFCVEVTDDDEVISLRVSGHDVEAYSVDLLPAIPCPGRWVFSAHAWESKQADWTSKTLKEEVIKSGFHLVARPSPSRSSYQWQIDFPGPMRKLLEVNMGCRIKCLLILEIIMGDMHSQRDTCDSFQLETIVLRITEHYPVKSFWSEENFSKRFLDTARKRVLEERTMMKFAEDGSLQDECDLSGMFNFNEYEDFDRQSVDENVDYSILYETKRATFNGSLSTLLDDITPNPDVKPGIATLNGSISIYEGEDQSVLDTNDRLSTPNEDTIHLQEDSDTDVSTFTGGKSIYKSEEQSKFDANGASSTLEDARLLEREESQNERNSPVTNCATFDDSISIFDKERHDATQDPVNSIPLIQTDTLYSDEILTKGDEPRADRDIVDFGKRVGKAQPPSEHASNTINNGELALNFETELVEVASMGIAHPREELLKAINDFNKNVVEIQRVCFKQMMLQIEETVNEILAEVERLDNFLKFQRMSPDSYYEMKSQNEVDILVVLENISRTEFVIEDMKTPTGYARIRMTSACMTSSDAIRTSDVTSEANMGSSDGTIYHLCTNTDSGEVYFSPKELCLKFAALVSRAAAKILRHGSSPHRKKVTFSDREVTVPFVVNLIPTVACPQTWPLCAYWLRNYTKRWPLPHVKDKVIKGGMHLVAMATSREADPLWRISFCSARRRLLEADCDGKKRCLRVLKVLIDKDLSRPKGITPLYLENIVLWASRKHWQEEEWAESMLADRFLEMLVALHKCLQNNDCYNFFVPTMNLFNELKPDTLKVLASKVEDILRDPFKYLKT</sequence>
<comment type="caution">
    <text evidence="6">The sequence shown here is derived from an EMBL/GenBank/DDBJ whole genome shotgun (WGS) entry which is preliminary data.</text>
</comment>
<name>A0A2B4RE06_STYPI</name>
<dbReference type="AlphaFoldDB" id="A0A2B4RE06"/>
<dbReference type="OrthoDB" id="5964386at2759"/>
<organism evidence="6 7">
    <name type="scientific">Stylophora pistillata</name>
    <name type="common">Smooth cauliflower coral</name>
    <dbReference type="NCBI Taxonomy" id="50429"/>
    <lineage>
        <taxon>Eukaryota</taxon>
        <taxon>Metazoa</taxon>
        <taxon>Cnidaria</taxon>
        <taxon>Anthozoa</taxon>
        <taxon>Hexacorallia</taxon>
        <taxon>Scleractinia</taxon>
        <taxon>Astrocoeniina</taxon>
        <taxon>Pocilloporidae</taxon>
        <taxon>Stylophora</taxon>
    </lineage>
</organism>
<evidence type="ECO:0000256" key="2">
    <source>
        <dbReference type="ARBA" id="ARBA00008307"/>
    </source>
</evidence>
<dbReference type="SMART" id="SM01265">
    <property type="entry name" value="Mab-21"/>
    <property type="match status" value="2"/>
</dbReference>
<feature type="domain" description="Mab-21-like nucleotidyltransferase" evidence="4">
    <location>
        <begin position="631"/>
        <end position="823"/>
    </location>
</feature>
<evidence type="ECO:0000313" key="7">
    <source>
        <dbReference type="Proteomes" id="UP000225706"/>
    </source>
</evidence>
<comment type="cofactor">
    <cofactor evidence="1">
        <name>Mg(2+)</name>
        <dbReference type="ChEBI" id="CHEBI:18420"/>
    </cofactor>
</comment>
<evidence type="ECO:0000259" key="5">
    <source>
        <dbReference type="Pfam" id="PF20266"/>
    </source>
</evidence>
<dbReference type="InterPro" id="IPR024810">
    <property type="entry name" value="MAB21L/cGLR"/>
</dbReference>
<gene>
    <name evidence="6" type="ORF">AWC38_SpisGene19117</name>
</gene>
<keyword evidence="7" id="KW-1185">Reference proteome</keyword>
<feature type="domain" description="Mab-21-like HhH/H2TH-like" evidence="5">
    <location>
        <begin position="829"/>
        <end position="924"/>
    </location>
</feature>
<proteinExistence type="inferred from homology"/>
<dbReference type="EMBL" id="LSMT01000533">
    <property type="protein sequence ID" value="PFX16604.1"/>
    <property type="molecule type" value="Genomic_DNA"/>
</dbReference>